<feature type="transmembrane region" description="Helical" evidence="1">
    <location>
        <begin position="76"/>
        <end position="98"/>
    </location>
</feature>
<evidence type="ECO:0000256" key="1">
    <source>
        <dbReference type="SAM" id="Phobius"/>
    </source>
</evidence>
<dbReference type="EMBL" id="MJBI02000008">
    <property type="protein sequence ID" value="RAI79399.1"/>
    <property type="molecule type" value="Genomic_DNA"/>
</dbReference>
<sequence>MKANKYVYFSIFFVILSIFCNGYNPVLAILFGSINAIILFTGLVSCILLIISIVLIDKALKQPENISSGLYKVAKIWPWVILVVILLQLASILFRFGII</sequence>
<reference evidence="2 3" key="1">
    <citation type="journal article" date="2018" name="Front. Microbiol.">
        <title>Description and Comparative Genomics of Macrococcus caseolyticus subsp. hominis subsp. nov., Macrococcus goetzii sp. nov., Macrococcus epidermidis sp. nov., and Macrococcus bohemicus sp. nov., Novel Macrococci From Human Clinical Material With Virulence Potential and Suspected Uptake of Foreign DNA by Natural Transformation.</title>
        <authorList>
            <person name="Maslanova I."/>
            <person name="Wertheimer Z."/>
            <person name="Sedlacek I."/>
            <person name="Svec P."/>
            <person name="Indrakova A."/>
            <person name="Kovarovic V."/>
            <person name="Schumann P."/>
            <person name="Sproer C."/>
            <person name="Kralova S."/>
            <person name="Sedo O."/>
            <person name="Kristofova L."/>
            <person name="Vrbovska V."/>
            <person name="Fuzik T."/>
            <person name="Petras P."/>
            <person name="Zdrahal Z."/>
            <person name="Ruzickova V."/>
            <person name="Doskar J."/>
            <person name="Pantucek R."/>
        </authorList>
    </citation>
    <scope>NUCLEOTIDE SEQUENCE [LARGE SCALE GENOMIC DNA]</scope>
    <source>
        <strain evidence="2 3">CCM 4927</strain>
    </source>
</reference>
<proteinExistence type="predicted"/>
<comment type="caution">
    <text evidence="2">The sequence shown here is derived from an EMBL/GenBank/DDBJ whole genome shotgun (WGS) entry which is preliminary data.</text>
</comment>
<evidence type="ECO:0000313" key="2">
    <source>
        <dbReference type="EMBL" id="RAI79399.1"/>
    </source>
</evidence>
<name>A0A2G5NVE1_9STAP</name>
<keyword evidence="1" id="KW-0472">Membrane</keyword>
<feature type="transmembrane region" description="Helical" evidence="1">
    <location>
        <begin position="36"/>
        <end position="56"/>
    </location>
</feature>
<keyword evidence="1" id="KW-0812">Transmembrane</keyword>
<gene>
    <name evidence="2" type="ORF">BFS35_011705</name>
</gene>
<keyword evidence="1" id="KW-1133">Transmembrane helix</keyword>
<feature type="transmembrane region" description="Helical" evidence="1">
    <location>
        <begin position="6"/>
        <end position="24"/>
    </location>
</feature>
<dbReference type="RefSeq" id="WP_099576750.1">
    <property type="nucleotide sequence ID" value="NZ_MJBI02000008.1"/>
</dbReference>
<keyword evidence="3" id="KW-1185">Reference proteome</keyword>
<accession>A0A2G5NVE1</accession>
<evidence type="ECO:0000313" key="3">
    <source>
        <dbReference type="Proteomes" id="UP000229523"/>
    </source>
</evidence>
<dbReference type="AlphaFoldDB" id="A0A2G5NVE1"/>
<organism evidence="2 3">
    <name type="scientific">Macrococcoides goetzii</name>
    <dbReference type="NCBI Taxonomy" id="1891097"/>
    <lineage>
        <taxon>Bacteria</taxon>
        <taxon>Bacillati</taxon>
        <taxon>Bacillota</taxon>
        <taxon>Bacilli</taxon>
        <taxon>Bacillales</taxon>
        <taxon>Staphylococcaceae</taxon>
        <taxon>Macrococcoides</taxon>
    </lineage>
</organism>
<dbReference type="Proteomes" id="UP000229523">
    <property type="component" value="Unassembled WGS sequence"/>
</dbReference>
<protein>
    <submittedName>
        <fullName evidence="2">Uncharacterized protein</fullName>
    </submittedName>
</protein>